<evidence type="ECO:0000313" key="2">
    <source>
        <dbReference type="Proteomes" id="UP001491310"/>
    </source>
</evidence>
<reference evidence="1 2" key="1">
    <citation type="journal article" date="2024" name="Nat. Commun.">
        <title>Phylogenomics reveals the evolutionary origins of lichenization in chlorophyte algae.</title>
        <authorList>
            <person name="Puginier C."/>
            <person name="Libourel C."/>
            <person name="Otte J."/>
            <person name="Skaloud P."/>
            <person name="Haon M."/>
            <person name="Grisel S."/>
            <person name="Petersen M."/>
            <person name="Berrin J.G."/>
            <person name="Delaux P.M."/>
            <person name="Dal Grande F."/>
            <person name="Keller J."/>
        </authorList>
    </citation>
    <scope>NUCLEOTIDE SEQUENCE [LARGE SCALE GENOMIC DNA]</scope>
    <source>
        <strain evidence="1 2">SAG 216-7</strain>
    </source>
</reference>
<keyword evidence="2" id="KW-1185">Reference proteome</keyword>
<name>A0ABR2YCG8_9CHLO</name>
<dbReference type="Proteomes" id="UP001491310">
    <property type="component" value="Unassembled WGS sequence"/>
</dbReference>
<dbReference type="EMBL" id="JALJOT010000016">
    <property type="protein sequence ID" value="KAK9902196.1"/>
    <property type="molecule type" value="Genomic_DNA"/>
</dbReference>
<accession>A0ABR2YCG8</accession>
<protein>
    <submittedName>
        <fullName evidence="1">Uncharacterized protein</fullName>
    </submittedName>
</protein>
<evidence type="ECO:0000313" key="1">
    <source>
        <dbReference type="EMBL" id="KAK9902196.1"/>
    </source>
</evidence>
<comment type="caution">
    <text evidence="1">The sequence shown here is derived from an EMBL/GenBank/DDBJ whole genome shotgun (WGS) entry which is preliminary data.</text>
</comment>
<proteinExistence type="predicted"/>
<sequence>MVSTITLASEPVFVTSQQKLSSRAAPVEACRSENRTSLAISERQIARKTPDVEDPGAAEIRRIMQYGGNCGSPANNSWLGVSPPTRTTGAANPLVQDFNWRSNAYRCSHSNLQALREIDARGVSFLRCSSQGGDSRLLVESPEYGLLSADDSQDAATTGRKLLMRTGLQQLLWYCFVEREVGGFEGVAESCQGARN</sequence>
<organism evidence="1 2">
    <name type="scientific">Coccomyxa subellipsoidea</name>
    <dbReference type="NCBI Taxonomy" id="248742"/>
    <lineage>
        <taxon>Eukaryota</taxon>
        <taxon>Viridiplantae</taxon>
        <taxon>Chlorophyta</taxon>
        <taxon>core chlorophytes</taxon>
        <taxon>Trebouxiophyceae</taxon>
        <taxon>Trebouxiophyceae incertae sedis</taxon>
        <taxon>Coccomyxaceae</taxon>
        <taxon>Coccomyxa</taxon>
    </lineage>
</organism>
<gene>
    <name evidence="1" type="ORF">WJX75_007405</name>
</gene>